<dbReference type="InterPro" id="IPR013784">
    <property type="entry name" value="Carb-bd-like_fold"/>
</dbReference>
<protein>
    <submittedName>
        <fullName evidence="1">Carboxypeptidase-like regulatory domain-containing protein</fullName>
    </submittedName>
</protein>
<dbReference type="Pfam" id="PF13620">
    <property type="entry name" value="CarboxypepD_reg"/>
    <property type="match status" value="1"/>
</dbReference>
<feature type="non-terminal residue" evidence="1">
    <location>
        <position position="243"/>
    </location>
</feature>
<dbReference type="Gene3D" id="2.60.40.1120">
    <property type="entry name" value="Carboxypeptidase-like, regulatory domain"/>
    <property type="match status" value="1"/>
</dbReference>
<gene>
    <name evidence="1" type="ORF">H9738_10865</name>
</gene>
<reference evidence="1" key="1">
    <citation type="journal article" date="2021" name="PeerJ">
        <title>Extensive microbial diversity within the chicken gut microbiome revealed by metagenomics and culture.</title>
        <authorList>
            <person name="Gilroy R."/>
            <person name="Ravi A."/>
            <person name="Getino M."/>
            <person name="Pursley I."/>
            <person name="Horton D.L."/>
            <person name="Alikhan N.F."/>
            <person name="Baker D."/>
            <person name="Gharbi K."/>
            <person name="Hall N."/>
            <person name="Watson M."/>
            <person name="Adriaenssens E.M."/>
            <person name="Foster-Nyarko E."/>
            <person name="Jarju S."/>
            <person name="Secka A."/>
            <person name="Antonio M."/>
            <person name="Oren A."/>
            <person name="Chaudhuri R.R."/>
            <person name="La Ragione R."/>
            <person name="Hildebrand F."/>
            <person name="Pallen M.J."/>
        </authorList>
    </citation>
    <scope>NUCLEOTIDE SEQUENCE</scope>
    <source>
        <strain evidence="1">ChiHjej12B11-1927</strain>
    </source>
</reference>
<accession>A0A9D1VMT8</accession>
<comment type="caution">
    <text evidence="1">The sequence shown here is derived from an EMBL/GenBank/DDBJ whole genome shotgun (WGS) entry which is preliminary data.</text>
</comment>
<dbReference type="Proteomes" id="UP000824230">
    <property type="component" value="Unassembled WGS sequence"/>
</dbReference>
<organism evidence="1 2">
    <name type="scientific">Candidatus Blautia pullistercoris</name>
    <dbReference type="NCBI Taxonomy" id="2838499"/>
    <lineage>
        <taxon>Bacteria</taxon>
        <taxon>Bacillati</taxon>
        <taxon>Bacillota</taxon>
        <taxon>Clostridia</taxon>
        <taxon>Lachnospirales</taxon>
        <taxon>Lachnospiraceae</taxon>
        <taxon>Blautia</taxon>
    </lineage>
</organism>
<dbReference type="EMBL" id="DXFG01000234">
    <property type="protein sequence ID" value="HIX38350.1"/>
    <property type="molecule type" value="Genomic_DNA"/>
</dbReference>
<evidence type="ECO:0000313" key="2">
    <source>
        <dbReference type="Proteomes" id="UP000824230"/>
    </source>
</evidence>
<keyword evidence="1" id="KW-0378">Hydrolase</keyword>
<sequence length="243" mass="26445">MKGKRTYKERILVFVLSFAMAAGMGMESVHLQAASAEGEPVQKEIVAEEPALEGQPPLEKEYEVKITAPEGPFYIGETCEMPFTAAVWNKTDEHEVIDPKLVWSCTEGAAIDTNTGVLSILNATAENDRISITAKLIDENATSILSEDTYEISASVRPQYSITGKVIDQDDQEGVDGATVTLNPTEGSKGKQVTMDTFSDGTFTLENVVGGANTDYTLTITKDGYTLYEYSNRSFQNAENDVS</sequence>
<dbReference type="GO" id="GO:0030246">
    <property type="term" value="F:carbohydrate binding"/>
    <property type="evidence" value="ECO:0007669"/>
    <property type="project" value="InterPro"/>
</dbReference>
<keyword evidence="1" id="KW-0645">Protease</keyword>
<dbReference type="GO" id="GO:0004180">
    <property type="term" value="F:carboxypeptidase activity"/>
    <property type="evidence" value="ECO:0007669"/>
    <property type="project" value="UniProtKB-KW"/>
</dbReference>
<name>A0A9D1VMT8_9FIRM</name>
<proteinExistence type="predicted"/>
<dbReference type="SUPFAM" id="SSF49452">
    <property type="entry name" value="Starch-binding domain-like"/>
    <property type="match status" value="1"/>
</dbReference>
<reference evidence="1" key="2">
    <citation type="submission" date="2021-04" db="EMBL/GenBank/DDBJ databases">
        <authorList>
            <person name="Gilroy R."/>
        </authorList>
    </citation>
    <scope>NUCLEOTIDE SEQUENCE</scope>
    <source>
        <strain evidence="1">ChiHjej12B11-1927</strain>
    </source>
</reference>
<keyword evidence="1" id="KW-0121">Carboxypeptidase</keyword>
<dbReference type="AlphaFoldDB" id="A0A9D1VMT8"/>
<evidence type="ECO:0000313" key="1">
    <source>
        <dbReference type="EMBL" id="HIX38350.1"/>
    </source>
</evidence>